<comment type="caution">
    <text evidence="2">The sequence shown here is derived from an EMBL/GenBank/DDBJ whole genome shotgun (WGS) entry which is preliminary data.</text>
</comment>
<keyword evidence="3" id="KW-1185">Reference proteome</keyword>
<dbReference type="Proteomes" id="UP001642540">
    <property type="component" value="Unassembled WGS sequence"/>
</dbReference>
<sequence>MAKCALIFTIIFAAALTDSLSSELLGLPTPSVCTTPPYCDSTITNTCGTTQKIFQDYCKYFWTSVGGEGALKCCTGASGVSVCKCCNLPADACKFCFYWDEILHANEKLISEGNSTIS</sequence>
<name>A0ABP1PHK2_9HEXA</name>
<evidence type="ECO:0000313" key="3">
    <source>
        <dbReference type="Proteomes" id="UP001642540"/>
    </source>
</evidence>
<gene>
    <name evidence="2" type="ORF">ODALV1_LOCUS85</name>
</gene>
<accession>A0ABP1PHK2</accession>
<reference evidence="2 3" key="1">
    <citation type="submission" date="2024-08" db="EMBL/GenBank/DDBJ databases">
        <authorList>
            <person name="Cucini C."/>
            <person name="Frati F."/>
        </authorList>
    </citation>
    <scope>NUCLEOTIDE SEQUENCE [LARGE SCALE GENOMIC DNA]</scope>
</reference>
<protein>
    <submittedName>
        <fullName evidence="2">Uncharacterized protein</fullName>
    </submittedName>
</protein>
<organism evidence="2 3">
    <name type="scientific">Orchesella dallaii</name>
    <dbReference type="NCBI Taxonomy" id="48710"/>
    <lineage>
        <taxon>Eukaryota</taxon>
        <taxon>Metazoa</taxon>
        <taxon>Ecdysozoa</taxon>
        <taxon>Arthropoda</taxon>
        <taxon>Hexapoda</taxon>
        <taxon>Collembola</taxon>
        <taxon>Entomobryomorpha</taxon>
        <taxon>Entomobryoidea</taxon>
        <taxon>Orchesellidae</taxon>
        <taxon>Orchesellinae</taxon>
        <taxon>Orchesella</taxon>
    </lineage>
</organism>
<evidence type="ECO:0000313" key="2">
    <source>
        <dbReference type="EMBL" id="CAL8068048.1"/>
    </source>
</evidence>
<evidence type="ECO:0000256" key="1">
    <source>
        <dbReference type="SAM" id="SignalP"/>
    </source>
</evidence>
<dbReference type="EMBL" id="CAXLJM020000001">
    <property type="protein sequence ID" value="CAL8068048.1"/>
    <property type="molecule type" value="Genomic_DNA"/>
</dbReference>
<proteinExistence type="predicted"/>
<keyword evidence="1" id="KW-0732">Signal</keyword>
<feature type="signal peptide" evidence="1">
    <location>
        <begin position="1"/>
        <end position="21"/>
    </location>
</feature>
<feature type="chain" id="PRO_5046059828" evidence="1">
    <location>
        <begin position="22"/>
        <end position="118"/>
    </location>
</feature>